<accession>A0AAD7SDP2</accession>
<comment type="caution">
    <text evidence="1">The sequence shown here is derived from an EMBL/GenBank/DDBJ whole genome shotgun (WGS) entry which is preliminary data.</text>
</comment>
<reference evidence="1" key="1">
    <citation type="journal article" date="2023" name="Science">
        <title>Genome structures resolve the early diversification of teleost fishes.</title>
        <authorList>
            <person name="Parey E."/>
            <person name="Louis A."/>
            <person name="Montfort J."/>
            <person name="Bouchez O."/>
            <person name="Roques C."/>
            <person name="Iampietro C."/>
            <person name="Lluch J."/>
            <person name="Castinel A."/>
            <person name="Donnadieu C."/>
            <person name="Desvignes T."/>
            <person name="Floi Bucao C."/>
            <person name="Jouanno E."/>
            <person name="Wen M."/>
            <person name="Mejri S."/>
            <person name="Dirks R."/>
            <person name="Jansen H."/>
            <person name="Henkel C."/>
            <person name="Chen W.J."/>
            <person name="Zahm M."/>
            <person name="Cabau C."/>
            <person name="Klopp C."/>
            <person name="Thompson A.W."/>
            <person name="Robinson-Rechavi M."/>
            <person name="Braasch I."/>
            <person name="Lecointre G."/>
            <person name="Bobe J."/>
            <person name="Postlethwait J.H."/>
            <person name="Berthelot C."/>
            <person name="Roest Crollius H."/>
            <person name="Guiguen Y."/>
        </authorList>
    </citation>
    <scope>NUCLEOTIDE SEQUENCE</scope>
    <source>
        <strain evidence="1">NC1722</strain>
    </source>
</reference>
<dbReference type="AlphaFoldDB" id="A0AAD7SDP2"/>
<dbReference type="EMBL" id="JAINUG010000083">
    <property type="protein sequence ID" value="KAJ8399486.1"/>
    <property type="molecule type" value="Genomic_DNA"/>
</dbReference>
<gene>
    <name evidence="1" type="ORF">AAFF_G00411980</name>
</gene>
<dbReference type="Proteomes" id="UP001221898">
    <property type="component" value="Unassembled WGS sequence"/>
</dbReference>
<evidence type="ECO:0000313" key="2">
    <source>
        <dbReference type="Proteomes" id="UP001221898"/>
    </source>
</evidence>
<protein>
    <submittedName>
        <fullName evidence="1">Uncharacterized protein</fullName>
    </submittedName>
</protein>
<organism evidence="1 2">
    <name type="scientific">Aldrovandia affinis</name>
    <dbReference type="NCBI Taxonomy" id="143900"/>
    <lineage>
        <taxon>Eukaryota</taxon>
        <taxon>Metazoa</taxon>
        <taxon>Chordata</taxon>
        <taxon>Craniata</taxon>
        <taxon>Vertebrata</taxon>
        <taxon>Euteleostomi</taxon>
        <taxon>Actinopterygii</taxon>
        <taxon>Neopterygii</taxon>
        <taxon>Teleostei</taxon>
        <taxon>Notacanthiformes</taxon>
        <taxon>Halosauridae</taxon>
        <taxon>Aldrovandia</taxon>
    </lineage>
</organism>
<proteinExistence type="predicted"/>
<keyword evidence="2" id="KW-1185">Reference proteome</keyword>
<sequence>MILKSMAQSDDDSPAVTDVNTAIRNERYVDPGLQDYLHKSTALDTQSKSLLHLDAASRLTVYDALTTEIVSIGQQTAMAELFGELFMTQEPGSKSVAKIAEEEVILFKAVDSIPLDADPLE</sequence>
<name>A0AAD7SDP2_9TELE</name>
<evidence type="ECO:0000313" key="1">
    <source>
        <dbReference type="EMBL" id="KAJ8399486.1"/>
    </source>
</evidence>